<keyword evidence="8 9" id="KW-0472">Membrane</keyword>
<evidence type="ECO:0000313" key="15">
    <source>
        <dbReference type="EMBL" id="JAG31513.1"/>
    </source>
</evidence>
<evidence type="ECO:0000313" key="12">
    <source>
        <dbReference type="EMBL" id="JAG03518.1"/>
    </source>
</evidence>
<dbReference type="GO" id="GO:0005743">
    <property type="term" value="C:mitochondrial inner membrane"/>
    <property type="evidence" value="ECO:0007669"/>
    <property type="project" value="UniProtKB-SubCell"/>
</dbReference>
<evidence type="ECO:0000256" key="9">
    <source>
        <dbReference type="SAM" id="Phobius"/>
    </source>
</evidence>
<dbReference type="PANTHER" id="PTHR13603">
    <property type="entry name" value="TRANSMEMBRANE PROTEIN 186"/>
    <property type="match status" value="1"/>
</dbReference>
<dbReference type="EMBL" id="GBHO01040086">
    <property type="protein sequence ID" value="JAG03518.1"/>
    <property type="molecule type" value="Transcribed_RNA"/>
</dbReference>
<feature type="transmembrane region" description="Helical" evidence="9">
    <location>
        <begin position="73"/>
        <end position="91"/>
    </location>
</feature>
<keyword evidence="5" id="KW-0999">Mitochondrion inner membrane</keyword>
<organism evidence="13">
    <name type="scientific">Lygus hesperus</name>
    <name type="common">Western plant bug</name>
    <dbReference type="NCBI Taxonomy" id="30085"/>
    <lineage>
        <taxon>Eukaryota</taxon>
        <taxon>Metazoa</taxon>
        <taxon>Ecdysozoa</taxon>
        <taxon>Arthropoda</taxon>
        <taxon>Hexapoda</taxon>
        <taxon>Insecta</taxon>
        <taxon>Pterygota</taxon>
        <taxon>Neoptera</taxon>
        <taxon>Paraneoptera</taxon>
        <taxon>Hemiptera</taxon>
        <taxon>Heteroptera</taxon>
        <taxon>Panheteroptera</taxon>
        <taxon>Cimicomorpha</taxon>
        <taxon>Miridae</taxon>
        <taxon>Mirini</taxon>
        <taxon>Lygus</taxon>
    </lineage>
</organism>
<accession>A0A0A9W6T4</accession>
<evidence type="ECO:0000256" key="6">
    <source>
        <dbReference type="ARBA" id="ARBA00022989"/>
    </source>
</evidence>
<gene>
    <name evidence="10" type="ORF">CM83_41758</name>
    <name evidence="11" type="ORF">CM83_41759</name>
    <name evidence="12" type="ORF">CM83_41760</name>
    <name evidence="13" type="ORF">CM83_41761</name>
    <name evidence="14" type="ORF">CM83_41763</name>
    <name evidence="15" type="ORF">CM83_41765</name>
</gene>
<evidence type="ECO:0000256" key="4">
    <source>
        <dbReference type="ARBA" id="ARBA00022692"/>
    </source>
</evidence>
<evidence type="ECO:0000313" key="14">
    <source>
        <dbReference type="EMBL" id="JAG03520.1"/>
    </source>
</evidence>
<evidence type="ECO:0000313" key="16">
    <source>
        <dbReference type="EMBL" id="JAG50523.1"/>
    </source>
</evidence>
<keyword evidence="4 9" id="KW-0812">Transmembrane</keyword>
<evidence type="ECO:0000313" key="10">
    <source>
        <dbReference type="EMBL" id="JAG03516.1"/>
    </source>
</evidence>
<evidence type="ECO:0000313" key="11">
    <source>
        <dbReference type="EMBL" id="JAG03517.1"/>
    </source>
</evidence>
<comment type="subcellular location">
    <subcellularLocation>
        <location evidence="1">Mitochondrion inner membrane</location>
        <topology evidence="1">Multi-pass membrane protein</topology>
    </subcellularLocation>
</comment>
<sequence length="211" mass="23254">MLSSASVSAVKILSTVSARCAVKNTDTLIPFVISRQVHKKKVEKVIPVGSSFSTVYRLPQISMCSLVNKFKKYQLFAFGAGTPVVFGLHALELCDHSIPVTFTCVGIATTVAIFSIGQIFTNLVGVVYISKDRSRVKISYLDFWGDRRDKIVDSSDVVGITKESLTPWDTLNIHGDSANYKISFRLGEILMTPLFKVALKHDPDTHTPVKT</sequence>
<dbReference type="EMBL" id="GBHO01012091">
    <property type="protein sequence ID" value="JAG31513.1"/>
    <property type="molecule type" value="Transcribed_RNA"/>
</dbReference>
<keyword evidence="7" id="KW-0496">Mitochondrion</keyword>
<dbReference type="EMBL" id="GBRD01015303">
    <property type="protein sequence ID" value="JAG50523.1"/>
    <property type="molecule type" value="Transcribed_RNA"/>
</dbReference>
<reference evidence="16" key="3">
    <citation type="submission" date="2014-09" db="EMBL/GenBank/DDBJ databases">
        <authorList>
            <person name="Magalhaes I.L.F."/>
            <person name="Oliveira U."/>
            <person name="Santos F.R."/>
            <person name="Vidigal T.H.D.A."/>
            <person name="Brescovit A.D."/>
            <person name="Santos A.J."/>
        </authorList>
    </citation>
    <scope>NUCLEOTIDE SEQUENCE</scope>
</reference>
<dbReference type="EMBL" id="GBHO01040084">
    <property type="protein sequence ID" value="JAG03520.1"/>
    <property type="molecule type" value="Transcribed_RNA"/>
</dbReference>
<evidence type="ECO:0000256" key="5">
    <source>
        <dbReference type="ARBA" id="ARBA00022792"/>
    </source>
</evidence>
<evidence type="ECO:0000256" key="3">
    <source>
        <dbReference type="ARBA" id="ARBA00014604"/>
    </source>
</evidence>
<feature type="transmembrane region" description="Helical" evidence="9">
    <location>
        <begin position="97"/>
        <end position="129"/>
    </location>
</feature>
<reference evidence="13" key="2">
    <citation type="submission" date="2014-07" db="EMBL/GenBank/DDBJ databases">
        <authorList>
            <person name="Hull J."/>
        </authorList>
    </citation>
    <scope>NUCLEOTIDE SEQUENCE</scope>
</reference>
<comment type="similarity">
    <text evidence="2">Belongs to the TMEM186 family.</text>
</comment>
<dbReference type="AlphaFoldDB" id="A0A0A9W6T4"/>
<protein>
    <recommendedName>
        <fullName evidence="3">Transmembrane protein 186</fullName>
    </recommendedName>
</protein>
<reference evidence="13" key="1">
    <citation type="journal article" date="2014" name="PLoS ONE">
        <title>Transcriptome-Based Identification of ABC Transporters in the Western Tarnished Plant Bug Lygus hesperus.</title>
        <authorList>
            <person name="Hull J.J."/>
            <person name="Chaney K."/>
            <person name="Geib S.M."/>
            <person name="Fabrick J.A."/>
            <person name="Brent C.S."/>
            <person name="Walsh D."/>
            <person name="Lavine L.C."/>
        </authorList>
    </citation>
    <scope>NUCLEOTIDE SEQUENCE</scope>
</reference>
<evidence type="ECO:0000313" key="13">
    <source>
        <dbReference type="EMBL" id="JAG03519.1"/>
    </source>
</evidence>
<dbReference type="EMBL" id="GBHO01040085">
    <property type="protein sequence ID" value="JAG03519.1"/>
    <property type="molecule type" value="Transcribed_RNA"/>
</dbReference>
<dbReference type="EMBL" id="GBHO01040088">
    <property type="protein sequence ID" value="JAG03516.1"/>
    <property type="molecule type" value="Transcribed_RNA"/>
</dbReference>
<name>A0A0A9W6T4_LYGHE</name>
<dbReference type="EMBL" id="GBHO01040087">
    <property type="protein sequence ID" value="JAG03517.1"/>
    <property type="molecule type" value="Transcribed_RNA"/>
</dbReference>
<dbReference type="PANTHER" id="PTHR13603:SF1">
    <property type="entry name" value="TRANSMEMBRANE PROTEIN 186"/>
    <property type="match status" value="1"/>
</dbReference>
<keyword evidence="6 9" id="KW-1133">Transmembrane helix</keyword>
<dbReference type="InterPro" id="IPR026571">
    <property type="entry name" value="Tmem186"/>
</dbReference>
<evidence type="ECO:0000256" key="2">
    <source>
        <dbReference type="ARBA" id="ARBA00007020"/>
    </source>
</evidence>
<evidence type="ECO:0000256" key="1">
    <source>
        <dbReference type="ARBA" id="ARBA00004448"/>
    </source>
</evidence>
<evidence type="ECO:0000256" key="8">
    <source>
        <dbReference type="ARBA" id="ARBA00023136"/>
    </source>
</evidence>
<evidence type="ECO:0000256" key="7">
    <source>
        <dbReference type="ARBA" id="ARBA00023128"/>
    </source>
</evidence>
<proteinExistence type="inferred from homology"/>